<feature type="transmembrane region" description="Helical" evidence="1">
    <location>
        <begin position="421"/>
        <end position="441"/>
    </location>
</feature>
<feature type="transmembrane region" description="Helical" evidence="1">
    <location>
        <begin position="287"/>
        <end position="309"/>
    </location>
</feature>
<dbReference type="Proteomes" id="UP000216311">
    <property type="component" value="Unassembled WGS sequence"/>
</dbReference>
<keyword evidence="1" id="KW-0472">Membrane</keyword>
<feature type="transmembrane region" description="Helical" evidence="1">
    <location>
        <begin position="140"/>
        <end position="167"/>
    </location>
</feature>
<evidence type="ECO:0000313" key="3">
    <source>
        <dbReference type="Proteomes" id="UP000216311"/>
    </source>
</evidence>
<accession>A0A255H9H4</accession>
<feature type="transmembrane region" description="Helical" evidence="1">
    <location>
        <begin position="396"/>
        <end position="414"/>
    </location>
</feature>
<reference evidence="2 3" key="1">
    <citation type="submission" date="2017-07" db="EMBL/GenBank/DDBJ databases">
        <title>Draft whole genome sequences of clinical Proprionibacteriaceae strains.</title>
        <authorList>
            <person name="Bernier A.-M."/>
            <person name="Bernard K."/>
            <person name="Domingo M.-C."/>
        </authorList>
    </citation>
    <scope>NUCLEOTIDE SEQUENCE [LARGE SCALE GENOMIC DNA]</scope>
    <source>
        <strain evidence="2 3">NML 130396</strain>
    </source>
</reference>
<organism evidence="2 3">
    <name type="scientific">Enemella dayhoffiae</name>
    <dbReference type="NCBI Taxonomy" id="2016507"/>
    <lineage>
        <taxon>Bacteria</taxon>
        <taxon>Bacillati</taxon>
        <taxon>Actinomycetota</taxon>
        <taxon>Actinomycetes</taxon>
        <taxon>Propionibacteriales</taxon>
        <taxon>Propionibacteriaceae</taxon>
        <taxon>Enemella</taxon>
    </lineage>
</organism>
<name>A0A255H9H4_9ACTN</name>
<feature type="transmembrane region" description="Helical" evidence="1">
    <location>
        <begin position="356"/>
        <end position="384"/>
    </location>
</feature>
<comment type="caution">
    <text evidence="2">The sequence shown here is derived from an EMBL/GenBank/DDBJ whole genome shotgun (WGS) entry which is preliminary data.</text>
</comment>
<evidence type="ECO:0000313" key="2">
    <source>
        <dbReference type="EMBL" id="OYO24448.1"/>
    </source>
</evidence>
<evidence type="ECO:0008006" key="4">
    <source>
        <dbReference type="Google" id="ProtNLM"/>
    </source>
</evidence>
<keyword evidence="3" id="KW-1185">Reference proteome</keyword>
<dbReference type="EMBL" id="NMVQ01000003">
    <property type="protein sequence ID" value="OYO24448.1"/>
    <property type="molecule type" value="Genomic_DNA"/>
</dbReference>
<dbReference type="OrthoDB" id="151635at2"/>
<gene>
    <name evidence="2" type="ORF">CGZ93_03395</name>
</gene>
<keyword evidence="1" id="KW-0812">Transmembrane</keyword>
<dbReference type="AlphaFoldDB" id="A0A255H9H4"/>
<feature type="transmembrane region" description="Helical" evidence="1">
    <location>
        <begin position="28"/>
        <end position="50"/>
    </location>
</feature>
<evidence type="ECO:0000256" key="1">
    <source>
        <dbReference type="SAM" id="Phobius"/>
    </source>
</evidence>
<sequence length="447" mass="49859">MTTDTAETAAEQRTPRRSWYHRIDRRKWRLVLLVFLICKLGTFAVAAVAVPIMEYPRQVIAQHETIWPDELREDNFGPVSMWQHFDSEHYVALVDRDYLAPLNAEDRDKVERARAGETFPVNQTLHRFTFGPLYPVLGKVLAPLFGAVGALWLISNLAMLACLALMYDLTRAVFGDRVESAEDEAESGEGSGPGGLAAGVTPARTLTWLVVLPSAFLLQAVLTESLFLALVLGAFTLAERRRWGWVAVLAACFALTRSSGFVLALPLALVALRQGGYSLVRAESWKLYLRAAPAILAAPLAWFGFMLYCRHFTGDLFAYSHLQHAGWGVVAEPPPDFWSALTGEHVSRPMIKAISVLVMGAILLLGVRLIPIAYQVLAWLLLLVPLMIGEKWQQSIWRYAVEVFPMAWVLAHWLRRPRTETAGVAVSSALQGVLLLTWVISWTRMIV</sequence>
<proteinExistence type="predicted"/>
<feature type="transmembrane region" description="Helical" evidence="1">
    <location>
        <begin position="245"/>
        <end position="267"/>
    </location>
</feature>
<dbReference type="RefSeq" id="WP_094362756.1">
    <property type="nucleotide sequence ID" value="NZ_NMVQ01000003.1"/>
</dbReference>
<keyword evidence="1" id="KW-1133">Transmembrane helix</keyword>
<protein>
    <recommendedName>
        <fullName evidence="4">Mannosyltransferase PIG-V</fullName>
    </recommendedName>
</protein>